<name>A0ABV4K4V7_9BACT</name>
<organism evidence="2 3">
    <name type="scientific">Pseudodesulfovibrio karagichevae</name>
    <dbReference type="NCBI Taxonomy" id="3239305"/>
    <lineage>
        <taxon>Bacteria</taxon>
        <taxon>Pseudomonadati</taxon>
        <taxon>Thermodesulfobacteriota</taxon>
        <taxon>Desulfovibrionia</taxon>
        <taxon>Desulfovibrionales</taxon>
        <taxon>Desulfovibrionaceae</taxon>
    </lineage>
</organism>
<feature type="domain" description="HTH cro/C1-type" evidence="1">
    <location>
        <begin position="31"/>
        <end position="74"/>
    </location>
</feature>
<dbReference type="InterPro" id="IPR001387">
    <property type="entry name" value="Cro/C1-type_HTH"/>
</dbReference>
<dbReference type="EMBL" id="JBGLYH010000023">
    <property type="protein sequence ID" value="MEZ7197050.1"/>
    <property type="molecule type" value="Genomic_DNA"/>
</dbReference>
<accession>A0ABV4K4V7</accession>
<proteinExistence type="predicted"/>
<evidence type="ECO:0000259" key="1">
    <source>
        <dbReference type="PROSITE" id="PS50943"/>
    </source>
</evidence>
<dbReference type="Gene3D" id="1.10.260.40">
    <property type="entry name" value="lambda repressor-like DNA-binding domains"/>
    <property type="match status" value="1"/>
</dbReference>
<comment type="caution">
    <text evidence="2">The sequence shown here is derived from an EMBL/GenBank/DDBJ whole genome shotgun (WGS) entry which is preliminary data.</text>
</comment>
<dbReference type="Proteomes" id="UP001568698">
    <property type="component" value="Unassembled WGS sequence"/>
</dbReference>
<dbReference type="SMART" id="SM00530">
    <property type="entry name" value="HTH_XRE"/>
    <property type="match status" value="1"/>
</dbReference>
<evidence type="ECO:0000313" key="3">
    <source>
        <dbReference type="Proteomes" id="UP001568698"/>
    </source>
</evidence>
<dbReference type="CDD" id="cd00093">
    <property type="entry name" value="HTH_XRE"/>
    <property type="match status" value="1"/>
</dbReference>
<sequence length="154" mass="16834">MTRKTKNVTEADRALFEERMGRIMKELGVRTQVQLAEKIGVRQSSISDAKRRGSIPSDWLLRIWNETGVSPAWILDGDGCGHKFAVASDKAGELVNAAEIRAGIEAQVRAEVDNLDAGELIRRLRGKLPDVVITIGGQPEFEPMGDSVFSSSGQ</sequence>
<gene>
    <name evidence="2" type="ORF">AB6M95_09850</name>
</gene>
<keyword evidence="3" id="KW-1185">Reference proteome</keyword>
<dbReference type="RefSeq" id="WP_371386569.1">
    <property type="nucleotide sequence ID" value="NZ_JBGLYH010000023.1"/>
</dbReference>
<dbReference type="InterPro" id="IPR010744">
    <property type="entry name" value="Phage_CI_N"/>
</dbReference>
<evidence type="ECO:0000313" key="2">
    <source>
        <dbReference type="EMBL" id="MEZ7197050.1"/>
    </source>
</evidence>
<dbReference type="PROSITE" id="PS50943">
    <property type="entry name" value="HTH_CROC1"/>
    <property type="match status" value="1"/>
</dbReference>
<protein>
    <submittedName>
        <fullName evidence="2">Helix-turn-helix domain-containing protein</fullName>
    </submittedName>
</protein>
<dbReference type="SUPFAM" id="SSF47413">
    <property type="entry name" value="lambda repressor-like DNA-binding domains"/>
    <property type="match status" value="1"/>
</dbReference>
<reference evidence="2 3" key="1">
    <citation type="submission" date="2024-08" db="EMBL/GenBank/DDBJ databases">
        <title>Sulfate-reducing bacteria isolated from formation water of the oil field in Kazakhstan and description of Pseudodesulfovibrio sp.</title>
        <authorList>
            <person name="Bidzhieva S.K."/>
            <person name="Tourova T.P."/>
            <person name="Grouzdev D.S."/>
            <person name="Beletsky A.V."/>
            <person name="Sokolova D.S."/>
            <person name="Samigullina S.R."/>
            <person name="Poltaraus A.B."/>
            <person name="Avtukh A.N."/>
            <person name="Tereshina V.M."/>
            <person name="Zhaparov N.S."/>
            <person name="Mardanov A.V."/>
            <person name="Nazina T.N."/>
        </authorList>
    </citation>
    <scope>NUCLEOTIDE SEQUENCE [LARGE SCALE GENOMIC DNA]</scope>
    <source>
        <strain evidence="2 3">9FUS</strain>
    </source>
</reference>
<dbReference type="Pfam" id="PF07022">
    <property type="entry name" value="Phage_CI_repr"/>
    <property type="match status" value="1"/>
</dbReference>
<dbReference type="InterPro" id="IPR010982">
    <property type="entry name" value="Lambda_DNA-bd_dom_sf"/>
</dbReference>